<evidence type="ECO:0000259" key="1">
    <source>
        <dbReference type="Pfam" id="PF00561"/>
    </source>
</evidence>
<keyword evidence="3" id="KW-1185">Reference proteome</keyword>
<comment type="caution">
    <text evidence="2">The sequence shown here is derived from an EMBL/GenBank/DDBJ whole genome shotgun (WGS) entry which is preliminary data.</text>
</comment>
<keyword evidence="2" id="KW-0378">Hydrolase</keyword>
<reference evidence="2" key="1">
    <citation type="submission" date="2020-10" db="EMBL/GenBank/DDBJ databases">
        <title>Phylogeny of dyella-like bacteria.</title>
        <authorList>
            <person name="Fu J."/>
        </authorList>
    </citation>
    <scope>NUCLEOTIDE SEQUENCE</scope>
    <source>
        <strain evidence="2">DHOC52</strain>
    </source>
</reference>
<accession>A0ABS2JYZ1</accession>
<evidence type="ECO:0000313" key="2">
    <source>
        <dbReference type="EMBL" id="MBM7124203.1"/>
    </source>
</evidence>
<gene>
    <name evidence="2" type="ORF">ISP19_02320</name>
</gene>
<name>A0ABS2JYZ1_9GAMM</name>
<dbReference type="SUPFAM" id="SSF53474">
    <property type="entry name" value="alpha/beta-Hydrolases"/>
    <property type="match status" value="1"/>
</dbReference>
<dbReference type="PANTHER" id="PTHR43798">
    <property type="entry name" value="MONOACYLGLYCEROL LIPASE"/>
    <property type="match status" value="1"/>
</dbReference>
<dbReference type="EMBL" id="JADIKE010000025">
    <property type="protein sequence ID" value="MBM7124203.1"/>
    <property type="molecule type" value="Genomic_DNA"/>
</dbReference>
<protein>
    <submittedName>
        <fullName evidence="2">Alpha/beta hydrolase</fullName>
    </submittedName>
</protein>
<dbReference type="Pfam" id="PF00561">
    <property type="entry name" value="Abhydrolase_1"/>
    <property type="match status" value="1"/>
</dbReference>
<dbReference type="Proteomes" id="UP001430149">
    <property type="component" value="Unassembled WGS sequence"/>
</dbReference>
<dbReference type="PANTHER" id="PTHR43798:SF33">
    <property type="entry name" value="HYDROLASE, PUTATIVE (AFU_ORTHOLOGUE AFUA_2G14860)-RELATED"/>
    <property type="match status" value="1"/>
</dbReference>
<evidence type="ECO:0000313" key="3">
    <source>
        <dbReference type="Proteomes" id="UP001430149"/>
    </source>
</evidence>
<proteinExistence type="predicted"/>
<dbReference type="InterPro" id="IPR050266">
    <property type="entry name" value="AB_hydrolase_sf"/>
</dbReference>
<dbReference type="InterPro" id="IPR000073">
    <property type="entry name" value="AB_hydrolase_1"/>
</dbReference>
<sequence length="346" mass="38304">MMAIMVLGLTAAVQSHGQEAPKSPLVTDPVYTKPQHLVDIDHGRRLNIYCRGSGAPTVVFDAGLGESTSTWGLVQPAIAVKTRTCSYDRAGLGFSDPATRPGTTLNIADDLHRLLQAAHIAPPYILVGHSSAGMNVRVFADRYPKEVVGLVLIDPSHEDQSQREWKIGPPNWNGYAEWEASLKEQRLCVDEAKHGFVKGTEAYKKCVPEPDPYMSQAINDAATRVWSTASWQSAALSERENIFYKSADETRATRRDFGDMPIIVLTHAPYPKAKDETQEIRDQRTLVWEQMHNEVAAMSTHGVNEIVSKTGHFIQLDRPQIVIDAIEQVMAIAKSQSQQSQPALPR</sequence>
<feature type="domain" description="AB hydrolase-1" evidence="1">
    <location>
        <begin position="56"/>
        <end position="318"/>
    </location>
</feature>
<organism evidence="2 3">
    <name type="scientific">Dyella flava</name>
    <dbReference type="NCBI Taxonomy" id="1920170"/>
    <lineage>
        <taxon>Bacteria</taxon>
        <taxon>Pseudomonadati</taxon>
        <taxon>Pseudomonadota</taxon>
        <taxon>Gammaproteobacteria</taxon>
        <taxon>Lysobacterales</taxon>
        <taxon>Rhodanobacteraceae</taxon>
        <taxon>Dyella</taxon>
    </lineage>
</organism>
<dbReference type="InterPro" id="IPR029058">
    <property type="entry name" value="AB_hydrolase_fold"/>
</dbReference>
<dbReference type="Gene3D" id="3.40.50.1820">
    <property type="entry name" value="alpha/beta hydrolase"/>
    <property type="match status" value="1"/>
</dbReference>
<dbReference type="GO" id="GO:0016787">
    <property type="term" value="F:hydrolase activity"/>
    <property type="evidence" value="ECO:0007669"/>
    <property type="project" value="UniProtKB-KW"/>
</dbReference>